<feature type="domain" description="Cytochrome b561 bacterial/Ni-hydrogenase" evidence="7">
    <location>
        <begin position="9"/>
        <end position="183"/>
    </location>
</feature>
<dbReference type="Proteomes" id="UP000613011">
    <property type="component" value="Unassembled WGS sequence"/>
</dbReference>
<dbReference type="RefSeq" id="WP_201686441.1">
    <property type="nucleotide sequence ID" value="NZ_JAEQNA010000013.1"/>
</dbReference>
<feature type="transmembrane region" description="Helical" evidence="6">
    <location>
        <begin position="203"/>
        <end position="220"/>
    </location>
</feature>
<sequence>MTEVGTVRVWDLPTRLFHWLLVLCLMGLFATAWIPGAPLEVHVRLGYVVLTLLLFRLAWGLVGGYWSRFLSFIPSPGTVLRYLRGHETAAHRLGHSPLGALSVLAMLLVLAVQVGTGLVSDDEISFTGPLNRHVTQATGLAATSYHRGIGPWIILALIASHVVAIGYYAFVRKRNLVPAMLHGDKPAPPAQIAASRDGAVQRLFGLVLLAASAALVWLLVRGG</sequence>
<dbReference type="AlphaFoldDB" id="A0A937D9L4"/>
<dbReference type="PANTHER" id="PTHR30485:SF2">
    <property type="entry name" value="BLL0597 PROTEIN"/>
    <property type="match status" value="1"/>
</dbReference>
<keyword evidence="4 6" id="KW-1133">Transmembrane helix</keyword>
<dbReference type="GO" id="GO:0009055">
    <property type="term" value="F:electron transfer activity"/>
    <property type="evidence" value="ECO:0007669"/>
    <property type="project" value="InterPro"/>
</dbReference>
<keyword evidence="9" id="KW-1185">Reference proteome</keyword>
<dbReference type="Gene3D" id="1.20.950.20">
    <property type="entry name" value="Transmembrane di-heme cytochromes, Chain C"/>
    <property type="match status" value="1"/>
</dbReference>
<feature type="transmembrane region" description="Helical" evidence="6">
    <location>
        <begin position="95"/>
        <end position="119"/>
    </location>
</feature>
<feature type="transmembrane region" description="Helical" evidence="6">
    <location>
        <begin position="41"/>
        <end position="59"/>
    </location>
</feature>
<keyword evidence="2" id="KW-1003">Cell membrane</keyword>
<comment type="caution">
    <text evidence="8">The sequence shown here is derived from an EMBL/GenBank/DDBJ whole genome shotgun (WGS) entry which is preliminary data.</text>
</comment>
<dbReference type="SUPFAM" id="SSF81342">
    <property type="entry name" value="Transmembrane di-heme cytochromes"/>
    <property type="match status" value="1"/>
</dbReference>
<keyword evidence="3 6" id="KW-0812">Transmembrane</keyword>
<dbReference type="GO" id="GO:0005886">
    <property type="term" value="C:plasma membrane"/>
    <property type="evidence" value="ECO:0007669"/>
    <property type="project" value="UniProtKB-SubCell"/>
</dbReference>
<organism evidence="8 9">
    <name type="scientific">Ramlibacter aurantiacus</name>
    <dbReference type="NCBI Taxonomy" id="2801330"/>
    <lineage>
        <taxon>Bacteria</taxon>
        <taxon>Pseudomonadati</taxon>
        <taxon>Pseudomonadota</taxon>
        <taxon>Betaproteobacteria</taxon>
        <taxon>Burkholderiales</taxon>
        <taxon>Comamonadaceae</taxon>
        <taxon>Ramlibacter</taxon>
    </lineage>
</organism>
<feature type="transmembrane region" description="Helical" evidence="6">
    <location>
        <begin position="16"/>
        <end position="34"/>
    </location>
</feature>
<proteinExistence type="predicted"/>
<evidence type="ECO:0000256" key="1">
    <source>
        <dbReference type="ARBA" id="ARBA00004651"/>
    </source>
</evidence>
<evidence type="ECO:0000256" key="3">
    <source>
        <dbReference type="ARBA" id="ARBA00022692"/>
    </source>
</evidence>
<comment type="subcellular location">
    <subcellularLocation>
        <location evidence="1">Cell membrane</location>
        <topology evidence="1">Multi-pass membrane protein</topology>
    </subcellularLocation>
</comment>
<dbReference type="Pfam" id="PF01292">
    <property type="entry name" value="Ni_hydr_CYTB"/>
    <property type="match status" value="1"/>
</dbReference>
<dbReference type="InterPro" id="IPR051542">
    <property type="entry name" value="Hydrogenase_cytochrome"/>
</dbReference>
<dbReference type="InterPro" id="IPR016174">
    <property type="entry name" value="Di-haem_cyt_TM"/>
</dbReference>
<evidence type="ECO:0000256" key="4">
    <source>
        <dbReference type="ARBA" id="ARBA00022989"/>
    </source>
</evidence>
<name>A0A937D9L4_9BURK</name>
<dbReference type="GO" id="GO:0020037">
    <property type="term" value="F:heme binding"/>
    <property type="evidence" value="ECO:0007669"/>
    <property type="project" value="TreeGrafter"/>
</dbReference>
<feature type="transmembrane region" description="Helical" evidence="6">
    <location>
        <begin position="149"/>
        <end position="170"/>
    </location>
</feature>
<evidence type="ECO:0000313" key="8">
    <source>
        <dbReference type="EMBL" id="MBL0423306.1"/>
    </source>
</evidence>
<evidence type="ECO:0000256" key="2">
    <source>
        <dbReference type="ARBA" id="ARBA00022475"/>
    </source>
</evidence>
<dbReference type="GO" id="GO:0022904">
    <property type="term" value="P:respiratory electron transport chain"/>
    <property type="evidence" value="ECO:0007669"/>
    <property type="project" value="InterPro"/>
</dbReference>
<evidence type="ECO:0000256" key="5">
    <source>
        <dbReference type="ARBA" id="ARBA00023136"/>
    </source>
</evidence>
<keyword evidence="5 6" id="KW-0472">Membrane</keyword>
<accession>A0A937D9L4</accession>
<protein>
    <submittedName>
        <fullName evidence="8">Cytochrome b/b6 domain-containing protein</fullName>
    </submittedName>
</protein>
<reference evidence="8" key="1">
    <citation type="submission" date="2021-01" db="EMBL/GenBank/DDBJ databases">
        <title>Ramlibacter sp. strain AW1 16S ribosomal RNA gene Genome sequencing and assembly.</title>
        <authorList>
            <person name="Kang M."/>
        </authorList>
    </citation>
    <scope>NUCLEOTIDE SEQUENCE</scope>
    <source>
        <strain evidence="8">AW1</strain>
    </source>
</reference>
<evidence type="ECO:0000259" key="7">
    <source>
        <dbReference type="Pfam" id="PF01292"/>
    </source>
</evidence>
<evidence type="ECO:0000313" key="9">
    <source>
        <dbReference type="Proteomes" id="UP000613011"/>
    </source>
</evidence>
<evidence type="ECO:0000256" key="6">
    <source>
        <dbReference type="SAM" id="Phobius"/>
    </source>
</evidence>
<gene>
    <name evidence="8" type="ORF">JI739_23420</name>
</gene>
<dbReference type="InterPro" id="IPR011577">
    <property type="entry name" value="Cyt_b561_bac/Ni-Hgenase"/>
</dbReference>
<dbReference type="PANTHER" id="PTHR30485">
    <property type="entry name" value="NI/FE-HYDROGENASE 1 B-TYPE CYTOCHROME SUBUNIT"/>
    <property type="match status" value="1"/>
</dbReference>
<dbReference type="EMBL" id="JAEQNA010000013">
    <property type="protein sequence ID" value="MBL0423306.1"/>
    <property type="molecule type" value="Genomic_DNA"/>
</dbReference>